<feature type="compositionally biased region" description="Polar residues" evidence="1">
    <location>
        <begin position="210"/>
        <end position="225"/>
    </location>
</feature>
<reference evidence="3" key="1">
    <citation type="journal article" date="2020" name="Stud. Mycol.">
        <title>101 Dothideomycetes genomes: a test case for predicting lifestyles and emergence of pathogens.</title>
        <authorList>
            <person name="Haridas S."/>
            <person name="Albert R."/>
            <person name="Binder M."/>
            <person name="Bloem J."/>
            <person name="Labutti K."/>
            <person name="Salamov A."/>
            <person name="Andreopoulos B."/>
            <person name="Baker S."/>
            <person name="Barry K."/>
            <person name="Bills G."/>
            <person name="Bluhm B."/>
            <person name="Cannon C."/>
            <person name="Castanera R."/>
            <person name="Culley D."/>
            <person name="Daum C."/>
            <person name="Ezra D."/>
            <person name="Gonzalez J."/>
            <person name="Henrissat B."/>
            <person name="Kuo A."/>
            <person name="Liang C."/>
            <person name="Lipzen A."/>
            <person name="Lutzoni F."/>
            <person name="Magnuson J."/>
            <person name="Mondo S."/>
            <person name="Nolan M."/>
            <person name="Ohm R."/>
            <person name="Pangilinan J."/>
            <person name="Park H.-J."/>
            <person name="Ramirez L."/>
            <person name="Alfaro M."/>
            <person name="Sun H."/>
            <person name="Tritt A."/>
            <person name="Yoshinaga Y."/>
            <person name="Zwiers L.-H."/>
            <person name="Turgeon B."/>
            <person name="Goodwin S."/>
            <person name="Spatafora J."/>
            <person name="Crous P."/>
            <person name="Grigoriev I."/>
        </authorList>
    </citation>
    <scope>NUCLEOTIDE SEQUENCE</scope>
    <source>
        <strain evidence="3">CBS 101060</strain>
    </source>
</reference>
<dbReference type="SMART" id="SM00233">
    <property type="entry name" value="PH"/>
    <property type="match status" value="2"/>
</dbReference>
<evidence type="ECO:0000313" key="4">
    <source>
        <dbReference type="Proteomes" id="UP000799429"/>
    </source>
</evidence>
<comment type="caution">
    <text evidence="3">The sequence shown here is derived from an EMBL/GenBank/DDBJ whole genome shotgun (WGS) entry which is preliminary data.</text>
</comment>
<organism evidence="3 4">
    <name type="scientific">Patellaria atrata CBS 101060</name>
    <dbReference type="NCBI Taxonomy" id="1346257"/>
    <lineage>
        <taxon>Eukaryota</taxon>
        <taxon>Fungi</taxon>
        <taxon>Dikarya</taxon>
        <taxon>Ascomycota</taxon>
        <taxon>Pezizomycotina</taxon>
        <taxon>Dothideomycetes</taxon>
        <taxon>Dothideomycetes incertae sedis</taxon>
        <taxon>Patellariales</taxon>
        <taxon>Patellariaceae</taxon>
        <taxon>Patellaria</taxon>
    </lineage>
</organism>
<protein>
    <submittedName>
        <fullName evidence="3">PH domain-like protein</fullName>
    </submittedName>
</protein>
<dbReference type="InterPro" id="IPR001849">
    <property type="entry name" value="PH_domain"/>
</dbReference>
<dbReference type="CDD" id="cd13298">
    <property type="entry name" value="PH1_PH_fungal"/>
    <property type="match status" value="1"/>
</dbReference>
<dbReference type="PROSITE" id="PS50003">
    <property type="entry name" value="PH_DOMAIN"/>
    <property type="match status" value="2"/>
</dbReference>
<dbReference type="EMBL" id="MU006109">
    <property type="protein sequence ID" value="KAF2835414.1"/>
    <property type="molecule type" value="Genomic_DNA"/>
</dbReference>
<keyword evidence="4" id="KW-1185">Reference proteome</keyword>
<dbReference type="CDD" id="cd13299">
    <property type="entry name" value="PH2_PH_fungal"/>
    <property type="match status" value="1"/>
</dbReference>
<gene>
    <name evidence="3" type="ORF">M501DRAFT_1008593</name>
</gene>
<dbReference type="InterPro" id="IPR051707">
    <property type="entry name" value="PI-Interact_SigTrans_Reg"/>
</dbReference>
<dbReference type="Gene3D" id="2.30.29.30">
    <property type="entry name" value="Pleckstrin-homology domain (PH domain)/Phosphotyrosine-binding domain (PTB)"/>
    <property type="match status" value="2"/>
</dbReference>
<proteinExistence type="predicted"/>
<sequence length="389" mass="44497">MTETAVQSPPSASKPTELPRGLKLTPLRGDNQNPTERNAVMSPVNEDGCFDFDRIIKEGQVLKRTRKTKAWKEVHLVLRPNILSIYRKKDEGNLRHQINLSDLTAIARQKDPKKKAKHVFALFSPSRNYHLDAFSEKEAQDWVDLIRHHARIDEEEEDVLFTSPNGAENKPPKSSQTEKHDLIISSASENERRPTSSVAEHLHSARRPSHTLQYSGNDQGSMSDFSDTHAFRDSNVSLSQSPNTEATRAAEVIQISGIGNPSTAALDTERVIYHGWLYILKTKSGVRQWKKLWVVLRPKTLAFYKNEDEYRAHLILPFENIINAVEIDPISKSKRHCMQIISEERNYRFCAPDEDALAKWLGALKSLLAKRREKSAEYQKNYFRLHSLP</sequence>
<feature type="domain" description="PH" evidence="2">
    <location>
        <begin position="54"/>
        <end position="151"/>
    </location>
</feature>
<feature type="region of interest" description="Disordered" evidence="1">
    <location>
        <begin position="1"/>
        <end position="42"/>
    </location>
</feature>
<dbReference type="SUPFAM" id="SSF50729">
    <property type="entry name" value="PH domain-like"/>
    <property type="match status" value="2"/>
</dbReference>
<evidence type="ECO:0000259" key="2">
    <source>
        <dbReference type="PROSITE" id="PS50003"/>
    </source>
</evidence>
<evidence type="ECO:0000256" key="1">
    <source>
        <dbReference type="SAM" id="MobiDB-lite"/>
    </source>
</evidence>
<feature type="region of interest" description="Disordered" evidence="1">
    <location>
        <begin position="157"/>
        <end position="227"/>
    </location>
</feature>
<dbReference type="OrthoDB" id="2157866at2759"/>
<dbReference type="PANTHER" id="PTHR14336">
    <property type="entry name" value="TANDEM PH DOMAIN CONTAINING PROTEIN"/>
    <property type="match status" value="1"/>
</dbReference>
<dbReference type="AlphaFoldDB" id="A0A9P4S3J6"/>
<dbReference type="Pfam" id="PF00169">
    <property type="entry name" value="PH"/>
    <property type="match status" value="2"/>
</dbReference>
<evidence type="ECO:0000313" key="3">
    <source>
        <dbReference type="EMBL" id="KAF2835414.1"/>
    </source>
</evidence>
<accession>A0A9P4S3J6</accession>
<dbReference type="Proteomes" id="UP000799429">
    <property type="component" value="Unassembled WGS sequence"/>
</dbReference>
<feature type="compositionally biased region" description="Polar residues" evidence="1">
    <location>
        <begin position="1"/>
        <end position="14"/>
    </location>
</feature>
<name>A0A9P4S3J6_9PEZI</name>
<feature type="domain" description="PH" evidence="2">
    <location>
        <begin position="270"/>
        <end position="369"/>
    </location>
</feature>
<dbReference type="InterPro" id="IPR011993">
    <property type="entry name" value="PH-like_dom_sf"/>
</dbReference>
<dbReference type="PANTHER" id="PTHR14336:SF8">
    <property type="entry name" value="PROTEIN OPY1"/>
    <property type="match status" value="1"/>
</dbReference>